<keyword evidence="3" id="KW-0010">Activator</keyword>
<dbReference type="GO" id="GO:0006325">
    <property type="term" value="P:chromatin organization"/>
    <property type="evidence" value="ECO:0007669"/>
    <property type="project" value="UniProtKB-KW"/>
</dbReference>
<keyword evidence="3" id="KW-0804">Transcription</keyword>
<accession>A0A1X0Q5D9</accession>
<dbReference type="GO" id="GO:0000812">
    <property type="term" value="C:Swr1 complex"/>
    <property type="evidence" value="ECO:0007669"/>
    <property type="project" value="UniProtKB-UniRule"/>
</dbReference>
<gene>
    <name evidence="5" type="primary">AF9</name>
    <name evidence="3" type="synonym">YAF9</name>
    <name evidence="5" type="ORF">A0H76_2852</name>
</gene>
<proteinExistence type="inferred from homology"/>
<dbReference type="InterPro" id="IPR005033">
    <property type="entry name" value="YEATS"/>
</dbReference>
<sequence>MNTQTNFKIPAGYKTAVINYGSIATMLTPEEKINEITHKWEVYVNAPEGFIKSVTYRLHETFVNPVVTITKKPFMIQQLGWGEFTIQIKVTLFNNDKLHFSHFLKLHGPTNVVKSDKIDTVFYRGQFNFPDQQEIFDDSDEFYRIEKAIDKTIEELERLEEQ</sequence>
<keyword evidence="3" id="KW-0805">Transcription regulation</keyword>
<feature type="domain" description="YEATS" evidence="4">
    <location>
        <begin position="8"/>
        <end position="162"/>
    </location>
</feature>
<keyword evidence="3" id="KW-0234">DNA repair</keyword>
<keyword evidence="3" id="KW-0156">Chromatin regulator</keyword>
<dbReference type="EMBL" id="LTAI01002231">
    <property type="protein sequence ID" value="ORD92843.1"/>
    <property type="molecule type" value="Genomic_DNA"/>
</dbReference>
<comment type="caution">
    <text evidence="5">The sequence shown here is derived from an EMBL/GenBank/DDBJ whole genome shotgun (WGS) entry which is preliminary data.</text>
</comment>
<dbReference type="AlphaFoldDB" id="A0A1X0Q5D9"/>
<dbReference type="Proteomes" id="UP000192501">
    <property type="component" value="Unassembled WGS sequence"/>
</dbReference>
<dbReference type="GO" id="GO:0006281">
    <property type="term" value="P:DNA repair"/>
    <property type="evidence" value="ECO:0007669"/>
    <property type="project" value="UniProtKB-UniRule"/>
</dbReference>
<dbReference type="GO" id="GO:0006355">
    <property type="term" value="P:regulation of DNA-templated transcription"/>
    <property type="evidence" value="ECO:0007669"/>
    <property type="project" value="InterPro"/>
</dbReference>
<comment type="function">
    <text evidence="3">Component of the SWR1 complex which mediates the ATP-dependent exchange of histone H2A for an H2A variant leading to transcriptional regulation of selected genes by chromatin remodeling. Component of the NuA4 histone acetyltransferase complex which is involved in transcriptional activation of selected genes principally by acetylation of nucleosomal histones H4 and H2A. The NuA4 complex is also involved in DNA repair. Yaf9 may also be required for viability in conditions in which the structural integrity of the spindle is compromised.</text>
</comment>
<evidence type="ECO:0000256" key="1">
    <source>
        <dbReference type="ARBA" id="ARBA00023242"/>
    </source>
</evidence>
<dbReference type="Pfam" id="PF03366">
    <property type="entry name" value="YEATS"/>
    <property type="match status" value="1"/>
</dbReference>
<protein>
    <recommendedName>
        <fullName evidence="3">Protein AF-9 homolog</fullName>
    </recommendedName>
</protein>
<dbReference type="VEuPathDB" id="MicrosporidiaDB:HERIO_531"/>
<dbReference type="VEuPathDB" id="MicrosporidiaDB:A0H76_2852"/>
<dbReference type="CDD" id="cd16887">
    <property type="entry name" value="YEATS"/>
    <property type="match status" value="1"/>
</dbReference>
<evidence type="ECO:0000256" key="3">
    <source>
        <dbReference type="RuleBase" id="RU367117"/>
    </source>
</evidence>
<dbReference type="PANTHER" id="PTHR23195">
    <property type="entry name" value="YEATS DOMAIN"/>
    <property type="match status" value="1"/>
</dbReference>
<dbReference type="Gene3D" id="2.60.40.1970">
    <property type="entry name" value="YEATS domain"/>
    <property type="match status" value="1"/>
</dbReference>
<keyword evidence="3" id="KW-0227">DNA damage</keyword>
<reference evidence="5 6" key="1">
    <citation type="journal article" date="2017" name="Environ. Microbiol.">
        <title>Decay of the glycolytic pathway and adaptation to intranuclear parasitism within Enterocytozoonidae microsporidia.</title>
        <authorList>
            <person name="Wiredu Boakye D."/>
            <person name="Jaroenlak P."/>
            <person name="Prachumwat A."/>
            <person name="Williams T.A."/>
            <person name="Bateman K.S."/>
            <person name="Itsathitphaisarn O."/>
            <person name="Sritunyalucksana K."/>
            <person name="Paszkiewicz K.H."/>
            <person name="Moore K.A."/>
            <person name="Stentiford G.D."/>
            <person name="Williams B.A."/>
        </authorList>
    </citation>
    <scope>NUCLEOTIDE SEQUENCE [LARGE SCALE GENOMIC DNA]</scope>
    <source>
        <strain evidence="6">canceri</strain>
    </source>
</reference>
<keyword evidence="1 2" id="KW-0539">Nucleus</keyword>
<keyword evidence="3" id="KW-0963">Cytoplasm</keyword>
<evidence type="ECO:0000313" key="5">
    <source>
        <dbReference type="EMBL" id="ORD92843.1"/>
    </source>
</evidence>
<dbReference type="PROSITE" id="PS51037">
    <property type="entry name" value="YEATS"/>
    <property type="match status" value="1"/>
</dbReference>
<evidence type="ECO:0000313" key="6">
    <source>
        <dbReference type="Proteomes" id="UP000192501"/>
    </source>
</evidence>
<comment type="subcellular location">
    <subcellularLocation>
        <location evidence="3">Nucleus</location>
    </subcellularLocation>
    <subcellularLocation>
        <location evidence="3">Cytoplasm</location>
    </subcellularLocation>
</comment>
<dbReference type="InterPro" id="IPR055129">
    <property type="entry name" value="YEATS_dom"/>
</dbReference>
<keyword evidence="3" id="KW-0175">Coiled coil</keyword>
<dbReference type="InterPro" id="IPR038704">
    <property type="entry name" value="YEAST_sf"/>
</dbReference>
<evidence type="ECO:0000256" key="2">
    <source>
        <dbReference type="PROSITE-ProRule" id="PRU00376"/>
    </source>
</evidence>
<comment type="subunit">
    <text evidence="3">Component of the SWR1 chromatin-remodeling complex and of the NuA4 histone acetyltransferase complex.</text>
</comment>
<evidence type="ECO:0000259" key="4">
    <source>
        <dbReference type="PROSITE" id="PS51037"/>
    </source>
</evidence>
<organism evidence="5 6">
    <name type="scientific">Hepatospora eriocheir</name>
    <dbReference type="NCBI Taxonomy" id="1081669"/>
    <lineage>
        <taxon>Eukaryota</taxon>
        <taxon>Fungi</taxon>
        <taxon>Fungi incertae sedis</taxon>
        <taxon>Microsporidia</taxon>
        <taxon>Hepatosporidae</taxon>
        <taxon>Hepatospora</taxon>
    </lineage>
</organism>
<name>A0A1X0Q5D9_9MICR</name>
<dbReference type="GO" id="GO:0005737">
    <property type="term" value="C:cytoplasm"/>
    <property type="evidence" value="ECO:0007669"/>
    <property type="project" value="UniProtKB-SubCell"/>
</dbReference>
<comment type="domain">
    <text evidence="3">The coiled-coil domain is required for assembly into the NuA4 complex.</text>
</comment>
<comment type="similarity">
    <text evidence="3">Belongs to the YAF9 family.</text>
</comment>